<proteinExistence type="predicted"/>
<feature type="chain" id="PRO_5007293888" evidence="1">
    <location>
        <begin position="20"/>
        <end position="83"/>
    </location>
</feature>
<keyword evidence="1" id="KW-0732">Signal</keyword>
<evidence type="ECO:0000256" key="1">
    <source>
        <dbReference type="SAM" id="SignalP"/>
    </source>
</evidence>
<sequence>MKFVALLVSSTSSLSLVRSKYAPPSEYYYDAGKLDGLLDIKANKVCTRGKYGGYDAYKCTQRLSAKLDIALNVDLNVNLDLGH</sequence>
<dbReference type="AlphaFoldDB" id="A0A137NQ69"/>
<accession>A0A137NQ69</accession>
<organism evidence="2 3">
    <name type="scientific">Conidiobolus coronatus (strain ATCC 28846 / CBS 209.66 / NRRL 28638)</name>
    <name type="common">Delacroixia coronata</name>
    <dbReference type="NCBI Taxonomy" id="796925"/>
    <lineage>
        <taxon>Eukaryota</taxon>
        <taxon>Fungi</taxon>
        <taxon>Fungi incertae sedis</taxon>
        <taxon>Zoopagomycota</taxon>
        <taxon>Entomophthoromycotina</taxon>
        <taxon>Entomophthoromycetes</taxon>
        <taxon>Entomophthorales</taxon>
        <taxon>Ancylistaceae</taxon>
        <taxon>Conidiobolus</taxon>
    </lineage>
</organism>
<name>A0A137NQ69_CONC2</name>
<dbReference type="EMBL" id="KQ965091">
    <property type="protein sequence ID" value="KXN64887.1"/>
    <property type="molecule type" value="Genomic_DNA"/>
</dbReference>
<reference evidence="2 3" key="1">
    <citation type="journal article" date="2015" name="Genome Biol. Evol.">
        <title>Phylogenomic analyses indicate that early fungi evolved digesting cell walls of algal ancestors of land plants.</title>
        <authorList>
            <person name="Chang Y."/>
            <person name="Wang S."/>
            <person name="Sekimoto S."/>
            <person name="Aerts A.L."/>
            <person name="Choi C."/>
            <person name="Clum A."/>
            <person name="LaButti K.M."/>
            <person name="Lindquist E.A."/>
            <person name="Yee Ngan C."/>
            <person name="Ohm R.A."/>
            <person name="Salamov A.A."/>
            <person name="Grigoriev I.V."/>
            <person name="Spatafora J.W."/>
            <person name="Berbee M.L."/>
        </authorList>
    </citation>
    <scope>NUCLEOTIDE SEQUENCE [LARGE SCALE GENOMIC DNA]</scope>
    <source>
        <strain evidence="2 3">NRRL 28638</strain>
    </source>
</reference>
<evidence type="ECO:0000313" key="3">
    <source>
        <dbReference type="Proteomes" id="UP000070444"/>
    </source>
</evidence>
<evidence type="ECO:0000313" key="2">
    <source>
        <dbReference type="EMBL" id="KXN64887.1"/>
    </source>
</evidence>
<keyword evidence="3" id="KW-1185">Reference proteome</keyword>
<feature type="signal peptide" evidence="1">
    <location>
        <begin position="1"/>
        <end position="19"/>
    </location>
</feature>
<gene>
    <name evidence="2" type="ORF">CONCODRAFT_13744</name>
</gene>
<protein>
    <submittedName>
        <fullName evidence="2">Uncharacterized protein</fullName>
    </submittedName>
</protein>
<dbReference type="Proteomes" id="UP000070444">
    <property type="component" value="Unassembled WGS sequence"/>
</dbReference>